<dbReference type="PANTHER" id="PTHR45947">
    <property type="entry name" value="SULFOQUINOVOSYL TRANSFERASE SQD2"/>
    <property type="match status" value="1"/>
</dbReference>
<comment type="caution">
    <text evidence="4">The sequence shown here is derived from an EMBL/GenBank/DDBJ whole genome shotgun (WGS) entry which is preliminary data.</text>
</comment>
<feature type="transmembrane region" description="Helical" evidence="1">
    <location>
        <begin position="116"/>
        <end position="137"/>
    </location>
</feature>
<feature type="domain" description="Glycosyltransferase subfamily 4-like N-terminal" evidence="3">
    <location>
        <begin position="32"/>
        <end position="194"/>
    </location>
</feature>
<evidence type="ECO:0000313" key="5">
    <source>
        <dbReference type="Proteomes" id="UP000629098"/>
    </source>
</evidence>
<dbReference type="Gene3D" id="3.40.50.2000">
    <property type="entry name" value="Glycogen Phosphorylase B"/>
    <property type="match status" value="2"/>
</dbReference>
<sequence length="406" mass="46546">MENISQIETTIRGNTASPEILVISRNFLPKAGGIEEYIYNRCMQDPEKVIALVASCRGDKAFDKMQPFPVYRWLIPKYRFGLMGILQPLFNIVCPFVLAIKLYFRYHYRYIEWGHGYDFISLLLLSYILPIRFFIYIHGNDIANALRNPILHSLLELTFRRSLGIVCHNSFIRDYLTTHFQFNTPTHVIYPAIRKEKFGNALSPSYLESLRQRVRSAYHIPDTAVVILSVGRLIKRQGFDQIIENLTPLLTLGLDVHYILCGQGPLELELKSLASRLRVGRRVHFAGYIPDTELASYYAACDMFAMLTVPDPTASLDMLFAYKEAGYFGKPVIASRLASLIDTVRHEDNGILVNPFSGCEVLQAFRRLCQDQKLRERLGCRGKAKASHKILYRSLYVHNAYSCILT</sequence>
<feature type="domain" description="Glycosyl transferase family 1" evidence="2">
    <location>
        <begin position="214"/>
        <end position="383"/>
    </location>
</feature>
<feature type="transmembrane region" description="Helical" evidence="1">
    <location>
        <begin position="80"/>
        <end position="104"/>
    </location>
</feature>
<dbReference type="InterPro" id="IPR028098">
    <property type="entry name" value="Glyco_trans_4-like_N"/>
</dbReference>
<dbReference type="InterPro" id="IPR001296">
    <property type="entry name" value="Glyco_trans_1"/>
</dbReference>
<evidence type="ECO:0000313" key="4">
    <source>
        <dbReference type="EMBL" id="MBD2775379.1"/>
    </source>
</evidence>
<dbReference type="RefSeq" id="WP_190833680.1">
    <property type="nucleotide sequence ID" value="NZ_CAWPPI010000078.1"/>
</dbReference>
<evidence type="ECO:0000259" key="2">
    <source>
        <dbReference type="Pfam" id="PF00534"/>
    </source>
</evidence>
<protein>
    <submittedName>
        <fullName evidence="4">Glycosyltransferase family 4 protein</fullName>
    </submittedName>
</protein>
<dbReference type="AlphaFoldDB" id="A0A8J7C795"/>
<accession>A0A8J7C795</accession>
<keyword evidence="1" id="KW-0812">Transmembrane</keyword>
<gene>
    <name evidence="4" type="ORF">ICL16_25790</name>
</gene>
<organism evidence="4 5">
    <name type="scientific">Iningainema tapete BLCC-T55</name>
    <dbReference type="NCBI Taxonomy" id="2748662"/>
    <lineage>
        <taxon>Bacteria</taxon>
        <taxon>Bacillati</taxon>
        <taxon>Cyanobacteriota</taxon>
        <taxon>Cyanophyceae</taxon>
        <taxon>Nostocales</taxon>
        <taxon>Scytonemataceae</taxon>
        <taxon>Iningainema tapete</taxon>
    </lineage>
</organism>
<name>A0A8J7C795_9CYAN</name>
<evidence type="ECO:0000259" key="3">
    <source>
        <dbReference type="Pfam" id="PF13439"/>
    </source>
</evidence>
<dbReference type="Pfam" id="PF13439">
    <property type="entry name" value="Glyco_transf_4"/>
    <property type="match status" value="1"/>
</dbReference>
<keyword evidence="1" id="KW-1133">Transmembrane helix</keyword>
<keyword evidence="1" id="KW-0472">Membrane</keyword>
<dbReference type="GO" id="GO:0016758">
    <property type="term" value="F:hexosyltransferase activity"/>
    <property type="evidence" value="ECO:0007669"/>
    <property type="project" value="TreeGrafter"/>
</dbReference>
<dbReference type="CDD" id="cd03801">
    <property type="entry name" value="GT4_PimA-like"/>
    <property type="match status" value="1"/>
</dbReference>
<dbReference type="Proteomes" id="UP000629098">
    <property type="component" value="Unassembled WGS sequence"/>
</dbReference>
<evidence type="ECO:0000256" key="1">
    <source>
        <dbReference type="SAM" id="Phobius"/>
    </source>
</evidence>
<dbReference type="Pfam" id="PF00534">
    <property type="entry name" value="Glycos_transf_1"/>
    <property type="match status" value="1"/>
</dbReference>
<keyword evidence="5" id="KW-1185">Reference proteome</keyword>
<dbReference type="PANTHER" id="PTHR45947:SF3">
    <property type="entry name" value="SULFOQUINOVOSYL TRANSFERASE SQD2"/>
    <property type="match status" value="1"/>
</dbReference>
<dbReference type="EMBL" id="JACXAE010000078">
    <property type="protein sequence ID" value="MBD2775379.1"/>
    <property type="molecule type" value="Genomic_DNA"/>
</dbReference>
<dbReference type="InterPro" id="IPR050194">
    <property type="entry name" value="Glycosyltransferase_grp1"/>
</dbReference>
<proteinExistence type="predicted"/>
<dbReference type="SUPFAM" id="SSF53756">
    <property type="entry name" value="UDP-Glycosyltransferase/glycogen phosphorylase"/>
    <property type="match status" value="1"/>
</dbReference>
<reference evidence="4" key="1">
    <citation type="submission" date="2020-09" db="EMBL/GenBank/DDBJ databases">
        <title>Iningainema tapete sp. nov. (Scytonemataceae, Cyanobacteria) from greenhouses in central Florida (USA) produces two types of nodularin with biosynthetic potential for microcystin-LR and anabaenopeptins.</title>
        <authorList>
            <person name="Berthold D.E."/>
            <person name="Lefler F.W."/>
            <person name="Huang I.-S."/>
            <person name="Abdulla H."/>
            <person name="Zimba P.V."/>
            <person name="Laughinghouse H.D. IV."/>
        </authorList>
    </citation>
    <scope>NUCLEOTIDE SEQUENCE</scope>
    <source>
        <strain evidence="4">BLCCT55</strain>
    </source>
</reference>